<dbReference type="SMART" id="SM00388">
    <property type="entry name" value="HisKA"/>
    <property type="match status" value="1"/>
</dbReference>
<dbReference type="PRINTS" id="PR00344">
    <property type="entry name" value="BCTRLSENSOR"/>
</dbReference>
<evidence type="ECO:0000256" key="2">
    <source>
        <dbReference type="ARBA" id="ARBA00004429"/>
    </source>
</evidence>
<evidence type="ECO:0000256" key="6">
    <source>
        <dbReference type="ARBA" id="ARBA00022553"/>
    </source>
</evidence>
<comment type="subcellular location">
    <subcellularLocation>
        <location evidence="2">Cell inner membrane</location>
        <topology evidence="2">Multi-pass membrane protein</topology>
    </subcellularLocation>
</comment>
<accession>A0A071M6S0</accession>
<dbReference type="PANTHER" id="PTHR44936:SF5">
    <property type="entry name" value="SENSOR HISTIDINE KINASE ENVZ"/>
    <property type="match status" value="1"/>
</dbReference>
<dbReference type="Gene3D" id="3.30.565.10">
    <property type="entry name" value="Histidine kinase-like ATPase, C-terminal domain"/>
    <property type="match status" value="1"/>
</dbReference>
<keyword evidence="6" id="KW-0597">Phosphoprotein</keyword>
<feature type="transmembrane region" description="Helical" evidence="16">
    <location>
        <begin position="139"/>
        <end position="161"/>
    </location>
</feature>
<keyword evidence="15" id="KW-0175">Coiled coil</keyword>
<evidence type="ECO:0000256" key="7">
    <source>
        <dbReference type="ARBA" id="ARBA00022679"/>
    </source>
</evidence>
<dbReference type="SMART" id="SM00387">
    <property type="entry name" value="HATPase_c"/>
    <property type="match status" value="1"/>
</dbReference>
<dbReference type="EMBL" id="JJOA01000027">
    <property type="protein sequence ID" value="KEA56478.1"/>
    <property type="molecule type" value="Genomic_DNA"/>
</dbReference>
<dbReference type="InterPro" id="IPR050980">
    <property type="entry name" value="2C_sensor_his_kinase"/>
</dbReference>
<dbReference type="GO" id="GO:0005524">
    <property type="term" value="F:ATP binding"/>
    <property type="evidence" value="ECO:0007669"/>
    <property type="project" value="UniProtKB-KW"/>
</dbReference>
<dbReference type="GO" id="GO:0005886">
    <property type="term" value="C:plasma membrane"/>
    <property type="evidence" value="ECO:0007669"/>
    <property type="project" value="UniProtKB-SubCell"/>
</dbReference>
<dbReference type="PROSITE" id="PS50109">
    <property type="entry name" value="HIS_KIN"/>
    <property type="match status" value="1"/>
</dbReference>
<dbReference type="EC" id="2.7.13.3" evidence="3"/>
<evidence type="ECO:0000256" key="14">
    <source>
        <dbReference type="ARBA" id="ARBA00023136"/>
    </source>
</evidence>
<dbReference type="SUPFAM" id="SSF47384">
    <property type="entry name" value="Homodimeric domain of signal transducing histidine kinase"/>
    <property type="match status" value="1"/>
</dbReference>
<dbReference type="InterPro" id="IPR004358">
    <property type="entry name" value="Sig_transdc_His_kin-like_C"/>
</dbReference>
<keyword evidence="9" id="KW-0547">Nucleotide-binding</keyword>
<dbReference type="OrthoDB" id="9804645at2"/>
<dbReference type="InterPro" id="IPR003661">
    <property type="entry name" value="HisK_dim/P_dom"/>
</dbReference>
<dbReference type="GO" id="GO:0000155">
    <property type="term" value="F:phosphorelay sensor kinase activity"/>
    <property type="evidence" value="ECO:0007669"/>
    <property type="project" value="InterPro"/>
</dbReference>
<dbReference type="Pfam" id="PF02518">
    <property type="entry name" value="HATPase_c"/>
    <property type="match status" value="1"/>
</dbReference>
<keyword evidence="12 16" id="KW-1133">Transmembrane helix</keyword>
<dbReference type="InterPro" id="IPR036890">
    <property type="entry name" value="HATPase_C_sf"/>
</dbReference>
<dbReference type="InterPro" id="IPR005467">
    <property type="entry name" value="His_kinase_dom"/>
</dbReference>
<evidence type="ECO:0000259" key="17">
    <source>
        <dbReference type="PROSITE" id="PS50109"/>
    </source>
</evidence>
<dbReference type="CDD" id="cd06225">
    <property type="entry name" value="HAMP"/>
    <property type="match status" value="1"/>
</dbReference>
<evidence type="ECO:0000256" key="3">
    <source>
        <dbReference type="ARBA" id="ARBA00012438"/>
    </source>
</evidence>
<dbReference type="Pfam" id="PF00672">
    <property type="entry name" value="HAMP"/>
    <property type="match status" value="1"/>
</dbReference>
<dbReference type="Pfam" id="PF00512">
    <property type="entry name" value="HisKA"/>
    <property type="match status" value="1"/>
</dbReference>
<keyword evidence="11" id="KW-0067">ATP-binding</keyword>
<feature type="domain" description="Histidine kinase" evidence="17">
    <location>
        <begin position="219"/>
        <end position="422"/>
    </location>
</feature>
<keyword evidence="4" id="KW-1003">Cell membrane</keyword>
<proteinExistence type="predicted"/>
<evidence type="ECO:0000256" key="10">
    <source>
        <dbReference type="ARBA" id="ARBA00022777"/>
    </source>
</evidence>
<evidence type="ECO:0000259" key="18">
    <source>
        <dbReference type="PROSITE" id="PS50885"/>
    </source>
</evidence>
<evidence type="ECO:0000256" key="5">
    <source>
        <dbReference type="ARBA" id="ARBA00022519"/>
    </source>
</evidence>
<evidence type="ECO:0000256" key="4">
    <source>
        <dbReference type="ARBA" id="ARBA00022475"/>
    </source>
</evidence>
<evidence type="ECO:0000256" key="12">
    <source>
        <dbReference type="ARBA" id="ARBA00022989"/>
    </source>
</evidence>
<sequence>MKNPFDSMFGRLVITTVGLLVLVHLTSLLLIDRTRASLTAFHISRVMEAAARMGDHDGGSERSVANILGISFVDLKQLPAAEAQRFRIDTLGPIERQLRHVLPPGIHVAMDSDGTLRVLPAGSTRGIVLPRAEVPLSRFTGVLALTLVFAIVVAVVLAWHLNRPIRDLAAAAREHRTGHHLNCVRTRGPRELRELIGDFNDMTRELAEAERERAVMLASIAHDLRTPITRMQVRADLLTDRSDREGFLRDTESMSRVITQFLDFAHESPEGSPQISVDTHCRRDYTDAPSPGGEAHTDALVTLDLHAGLDFMLPMVDIDRILSNLVENALTYGEPPVEIATRAHDEHYELVVRDHGAGVSEPDLDRVLRPFVRLDPARGGTAHSGLGLAIVRRLVRHHGGTLKISNAADGGLVIAMRFPKHSVAR</sequence>
<keyword evidence="8 16" id="KW-0812">Transmembrane</keyword>
<gene>
    <name evidence="19" type="ORF">DT99_27225</name>
</gene>
<dbReference type="CDD" id="cd00075">
    <property type="entry name" value="HATPase"/>
    <property type="match status" value="1"/>
</dbReference>
<reference evidence="19" key="1">
    <citation type="submission" date="2014-04" db="EMBL/GenBank/DDBJ databases">
        <title>In planta biocontrol of soil-borne Fusarium wilt of banana through a plant endophytic bacterium, Burkholderia cenocepacia 869T2.</title>
        <authorList>
            <person name="Ho Y.-N."/>
            <person name="Chiang H.-M."/>
            <person name="Chao C.-P."/>
            <person name="Su C.-C."/>
            <person name="Hsu H.-F."/>
            <person name="Guo C.-T."/>
            <person name="Hsieh J.-L."/>
            <person name="Huang C.-C."/>
        </authorList>
    </citation>
    <scope>NUCLEOTIDE SEQUENCE [LARGE SCALE GENOMIC DNA]</scope>
    <source>
        <strain evidence="19">869T2</strain>
    </source>
</reference>
<dbReference type="SUPFAM" id="SSF55874">
    <property type="entry name" value="ATPase domain of HSP90 chaperone/DNA topoisomerase II/histidine kinase"/>
    <property type="match status" value="1"/>
</dbReference>
<evidence type="ECO:0000313" key="19">
    <source>
        <dbReference type="EMBL" id="KEA56478.1"/>
    </source>
</evidence>
<protein>
    <recommendedName>
        <fullName evidence="3">histidine kinase</fullName>
        <ecNumber evidence="3">2.7.13.3</ecNumber>
    </recommendedName>
</protein>
<keyword evidence="13" id="KW-0902">Two-component regulatory system</keyword>
<comment type="caution">
    <text evidence="19">The sequence shown here is derived from an EMBL/GenBank/DDBJ whole genome shotgun (WGS) entry which is preliminary data.</text>
</comment>
<dbReference type="CDD" id="cd00082">
    <property type="entry name" value="HisKA"/>
    <property type="match status" value="1"/>
</dbReference>
<dbReference type="PROSITE" id="PS50885">
    <property type="entry name" value="HAMP"/>
    <property type="match status" value="1"/>
</dbReference>
<dbReference type="Gene3D" id="1.10.287.130">
    <property type="match status" value="1"/>
</dbReference>
<dbReference type="PANTHER" id="PTHR44936">
    <property type="entry name" value="SENSOR PROTEIN CREC"/>
    <property type="match status" value="1"/>
</dbReference>
<keyword evidence="14 16" id="KW-0472">Membrane</keyword>
<comment type="catalytic activity">
    <reaction evidence="1">
        <text>ATP + protein L-histidine = ADP + protein N-phospho-L-histidine.</text>
        <dbReference type="EC" id="2.7.13.3"/>
    </reaction>
</comment>
<evidence type="ECO:0000256" key="15">
    <source>
        <dbReference type="SAM" id="Coils"/>
    </source>
</evidence>
<evidence type="ECO:0000256" key="8">
    <source>
        <dbReference type="ARBA" id="ARBA00022692"/>
    </source>
</evidence>
<name>A0A071M6S0_9BURK</name>
<keyword evidence="7" id="KW-0808">Transferase</keyword>
<evidence type="ECO:0000256" key="16">
    <source>
        <dbReference type="SAM" id="Phobius"/>
    </source>
</evidence>
<feature type="transmembrane region" description="Helical" evidence="16">
    <location>
        <begin position="12"/>
        <end position="31"/>
    </location>
</feature>
<feature type="coiled-coil region" evidence="15">
    <location>
        <begin position="192"/>
        <end position="219"/>
    </location>
</feature>
<keyword evidence="5" id="KW-0997">Cell inner membrane</keyword>
<dbReference type="AlphaFoldDB" id="A0A071M6S0"/>
<evidence type="ECO:0000256" key="11">
    <source>
        <dbReference type="ARBA" id="ARBA00022840"/>
    </source>
</evidence>
<evidence type="ECO:0000256" key="9">
    <source>
        <dbReference type="ARBA" id="ARBA00022741"/>
    </source>
</evidence>
<feature type="domain" description="HAMP" evidence="18">
    <location>
        <begin position="159"/>
        <end position="211"/>
    </location>
</feature>
<dbReference type="InterPro" id="IPR036097">
    <property type="entry name" value="HisK_dim/P_sf"/>
</dbReference>
<evidence type="ECO:0000256" key="1">
    <source>
        <dbReference type="ARBA" id="ARBA00000085"/>
    </source>
</evidence>
<dbReference type="InterPro" id="IPR003660">
    <property type="entry name" value="HAMP_dom"/>
</dbReference>
<keyword evidence="10 19" id="KW-0418">Kinase</keyword>
<organism evidence="19">
    <name type="scientific">Burkholderia cenocepacia</name>
    <dbReference type="NCBI Taxonomy" id="95486"/>
    <lineage>
        <taxon>Bacteria</taxon>
        <taxon>Pseudomonadati</taxon>
        <taxon>Pseudomonadota</taxon>
        <taxon>Betaproteobacteria</taxon>
        <taxon>Burkholderiales</taxon>
        <taxon>Burkholderiaceae</taxon>
        <taxon>Burkholderia</taxon>
        <taxon>Burkholderia cepacia complex</taxon>
    </lineage>
</organism>
<evidence type="ECO:0000256" key="13">
    <source>
        <dbReference type="ARBA" id="ARBA00023012"/>
    </source>
</evidence>
<dbReference type="InterPro" id="IPR003594">
    <property type="entry name" value="HATPase_dom"/>
</dbReference>